<evidence type="ECO:0000256" key="1">
    <source>
        <dbReference type="SAM" id="MobiDB-lite"/>
    </source>
</evidence>
<dbReference type="OrthoDB" id="721527at2759"/>
<sequence length="291" mass="32401">MAFTEVVTNKRLVGKLETRNIETVFELFIFEDKCAREAEAWHCSKQRGISEEPTSQEHAQSNRPDNKRNKWKATAVQAAEGRNKQHPGRVPGGGAPRPGGGFQKPAPAKQGTDKWCEIHETDRHDLTECRLVKGLTENHQKERDNRRPDGDSDNAPEEVGLDFKEPQEFVATAFGGATTPPSRRRAELLWKEVCAASPAPESSRLIKWSGTLITFDWNDHPNNMAGFTLLCVVVTPTICNIGVARLLVDGGAGLNLLSPEGFHKMQIGERRLRLLKPFYGITEGKTVPEKK</sequence>
<gene>
    <name evidence="2" type="ORF">C2845_PM11G15680</name>
</gene>
<feature type="compositionally biased region" description="Polar residues" evidence="1">
    <location>
        <begin position="52"/>
        <end position="63"/>
    </location>
</feature>
<feature type="compositionally biased region" description="Basic and acidic residues" evidence="1">
    <location>
        <begin position="137"/>
        <end position="150"/>
    </location>
</feature>
<accession>A0A3L6RQU8</accession>
<protein>
    <submittedName>
        <fullName evidence="2">Polyprotein</fullName>
    </submittedName>
</protein>
<evidence type="ECO:0000313" key="3">
    <source>
        <dbReference type="Proteomes" id="UP000275267"/>
    </source>
</evidence>
<feature type="compositionally biased region" description="Gly residues" evidence="1">
    <location>
        <begin position="90"/>
        <end position="102"/>
    </location>
</feature>
<feature type="region of interest" description="Disordered" evidence="1">
    <location>
        <begin position="137"/>
        <end position="159"/>
    </location>
</feature>
<comment type="caution">
    <text evidence="2">The sequence shown here is derived from an EMBL/GenBank/DDBJ whole genome shotgun (WGS) entry which is preliminary data.</text>
</comment>
<feature type="region of interest" description="Disordered" evidence="1">
    <location>
        <begin position="46"/>
        <end position="112"/>
    </location>
</feature>
<proteinExistence type="predicted"/>
<evidence type="ECO:0000313" key="2">
    <source>
        <dbReference type="EMBL" id="RLN08216.1"/>
    </source>
</evidence>
<dbReference type="EMBL" id="PQIB02000007">
    <property type="protein sequence ID" value="RLN08216.1"/>
    <property type="molecule type" value="Genomic_DNA"/>
</dbReference>
<dbReference type="AlphaFoldDB" id="A0A3L6RQU8"/>
<organism evidence="2 3">
    <name type="scientific">Panicum miliaceum</name>
    <name type="common">Proso millet</name>
    <name type="synonym">Broomcorn millet</name>
    <dbReference type="NCBI Taxonomy" id="4540"/>
    <lineage>
        <taxon>Eukaryota</taxon>
        <taxon>Viridiplantae</taxon>
        <taxon>Streptophyta</taxon>
        <taxon>Embryophyta</taxon>
        <taxon>Tracheophyta</taxon>
        <taxon>Spermatophyta</taxon>
        <taxon>Magnoliopsida</taxon>
        <taxon>Liliopsida</taxon>
        <taxon>Poales</taxon>
        <taxon>Poaceae</taxon>
        <taxon>PACMAD clade</taxon>
        <taxon>Panicoideae</taxon>
        <taxon>Panicodae</taxon>
        <taxon>Paniceae</taxon>
        <taxon>Panicinae</taxon>
        <taxon>Panicum</taxon>
        <taxon>Panicum sect. Panicum</taxon>
    </lineage>
</organism>
<reference evidence="3" key="1">
    <citation type="journal article" date="2019" name="Nat. Commun.">
        <title>The genome of broomcorn millet.</title>
        <authorList>
            <person name="Zou C."/>
            <person name="Miki D."/>
            <person name="Li D."/>
            <person name="Tang Q."/>
            <person name="Xiao L."/>
            <person name="Rajput S."/>
            <person name="Deng P."/>
            <person name="Jia W."/>
            <person name="Huang R."/>
            <person name="Zhang M."/>
            <person name="Sun Y."/>
            <person name="Hu J."/>
            <person name="Fu X."/>
            <person name="Schnable P.S."/>
            <person name="Li F."/>
            <person name="Zhang H."/>
            <person name="Feng B."/>
            <person name="Zhu X."/>
            <person name="Liu R."/>
            <person name="Schnable J.C."/>
            <person name="Zhu J.-K."/>
            <person name="Zhang H."/>
        </authorList>
    </citation>
    <scope>NUCLEOTIDE SEQUENCE [LARGE SCALE GENOMIC DNA]</scope>
</reference>
<dbReference type="Proteomes" id="UP000275267">
    <property type="component" value="Unassembled WGS sequence"/>
</dbReference>
<name>A0A3L6RQU8_PANMI</name>
<keyword evidence="3" id="KW-1185">Reference proteome</keyword>